<reference evidence="1 2" key="1">
    <citation type="journal article" date="2018" name="Sci. Rep.">
        <title>Genomic signatures of local adaptation to the degree of environmental predictability in rotifers.</title>
        <authorList>
            <person name="Franch-Gras L."/>
            <person name="Hahn C."/>
            <person name="Garcia-Roger E.M."/>
            <person name="Carmona M.J."/>
            <person name="Serra M."/>
            <person name="Gomez A."/>
        </authorList>
    </citation>
    <scope>NUCLEOTIDE SEQUENCE [LARGE SCALE GENOMIC DNA]</scope>
    <source>
        <strain evidence="1">HYR1</strain>
    </source>
</reference>
<protein>
    <submittedName>
        <fullName evidence="1">Uncharacterized protein</fullName>
    </submittedName>
</protein>
<name>A0A3M7PLN0_BRAPC</name>
<sequence>MLFFLNGIKFKIKCLDYQIAIIYRLKSGQFSTKFFSKLYSFHLGQQEIALAVNQCLTEIRTLHIQESNYLTFIDNWLINLTMRSKKQNLKLKTKTTIK</sequence>
<evidence type="ECO:0000313" key="2">
    <source>
        <dbReference type="Proteomes" id="UP000276133"/>
    </source>
</evidence>
<dbReference type="AlphaFoldDB" id="A0A3M7PLN0"/>
<dbReference type="EMBL" id="REGN01010162">
    <property type="protein sequence ID" value="RMZ99557.1"/>
    <property type="molecule type" value="Genomic_DNA"/>
</dbReference>
<organism evidence="1 2">
    <name type="scientific">Brachionus plicatilis</name>
    <name type="common">Marine rotifer</name>
    <name type="synonym">Brachionus muelleri</name>
    <dbReference type="NCBI Taxonomy" id="10195"/>
    <lineage>
        <taxon>Eukaryota</taxon>
        <taxon>Metazoa</taxon>
        <taxon>Spiralia</taxon>
        <taxon>Gnathifera</taxon>
        <taxon>Rotifera</taxon>
        <taxon>Eurotatoria</taxon>
        <taxon>Monogononta</taxon>
        <taxon>Pseudotrocha</taxon>
        <taxon>Ploima</taxon>
        <taxon>Brachionidae</taxon>
        <taxon>Brachionus</taxon>
    </lineage>
</organism>
<keyword evidence="2" id="KW-1185">Reference proteome</keyword>
<dbReference type="Proteomes" id="UP000276133">
    <property type="component" value="Unassembled WGS sequence"/>
</dbReference>
<evidence type="ECO:0000313" key="1">
    <source>
        <dbReference type="EMBL" id="RMZ99557.1"/>
    </source>
</evidence>
<comment type="caution">
    <text evidence="1">The sequence shown here is derived from an EMBL/GenBank/DDBJ whole genome shotgun (WGS) entry which is preliminary data.</text>
</comment>
<accession>A0A3M7PLN0</accession>
<gene>
    <name evidence="1" type="ORF">BpHYR1_042850</name>
</gene>
<proteinExistence type="predicted"/>